<feature type="compositionally biased region" description="Basic residues" evidence="1">
    <location>
        <begin position="16"/>
        <end position="27"/>
    </location>
</feature>
<feature type="region of interest" description="Disordered" evidence="1">
    <location>
        <begin position="14"/>
        <end position="48"/>
    </location>
</feature>
<protein>
    <submittedName>
        <fullName evidence="2">Uncharacterized protein</fullName>
    </submittedName>
</protein>
<dbReference type="EMBL" id="BTGU01010637">
    <property type="protein sequence ID" value="GMN73427.1"/>
    <property type="molecule type" value="Genomic_DNA"/>
</dbReference>
<feature type="compositionally biased region" description="Low complexity" evidence="1">
    <location>
        <begin position="100"/>
        <end position="112"/>
    </location>
</feature>
<feature type="region of interest" description="Disordered" evidence="1">
    <location>
        <begin position="73"/>
        <end position="112"/>
    </location>
</feature>
<organism evidence="2 3">
    <name type="scientific">Ficus carica</name>
    <name type="common">Common fig</name>
    <dbReference type="NCBI Taxonomy" id="3494"/>
    <lineage>
        <taxon>Eukaryota</taxon>
        <taxon>Viridiplantae</taxon>
        <taxon>Streptophyta</taxon>
        <taxon>Embryophyta</taxon>
        <taxon>Tracheophyta</taxon>
        <taxon>Spermatophyta</taxon>
        <taxon>Magnoliopsida</taxon>
        <taxon>eudicotyledons</taxon>
        <taxon>Gunneridae</taxon>
        <taxon>Pentapetalae</taxon>
        <taxon>rosids</taxon>
        <taxon>fabids</taxon>
        <taxon>Rosales</taxon>
        <taxon>Moraceae</taxon>
        <taxon>Ficeae</taxon>
        <taxon>Ficus</taxon>
    </lineage>
</organism>
<gene>
    <name evidence="2" type="ORF">TIFTF001_052174</name>
</gene>
<sequence length="112" mass="12023">MGLLRFVGFREEFGRGRGRGRGKRRGRGKEESEMGTGKGPPSALLRPFLPSPELLASSVSPSRLAVVRERLARATSTSSDGMAPARESRLIDSDGDNDGTTPATTTATMMER</sequence>
<dbReference type="AlphaFoldDB" id="A0AA88EEM1"/>
<accession>A0AA88EEM1</accession>
<keyword evidence="3" id="KW-1185">Reference proteome</keyword>
<evidence type="ECO:0000313" key="2">
    <source>
        <dbReference type="EMBL" id="GMN73427.1"/>
    </source>
</evidence>
<evidence type="ECO:0000313" key="3">
    <source>
        <dbReference type="Proteomes" id="UP001187192"/>
    </source>
</evidence>
<name>A0AA88EEM1_FICCA</name>
<evidence type="ECO:0000256" key="1">
    <source>
        <dbReference type="SAM" id="MobiDB-lite"/>
    </source>
</evidence>
<comment type="caution">
    <text evidence="2">The sequence shown here is derived from an EMBL/GenBank/DDBJ whole genome shotgun (WGS) entry which is preliminary data.</text>
</comment>
<dbReference type="Proteomes" id="UP001187192">
    <property type="component" value="Unassembled WGS sequence"/>
</dbReference>
<proteinExistence type="predicted"/>
<reference evidence="2" key="1">
    <citation type="submission" date="2023-07" db="EMBL/GenBank/DDBJ databases">
        <title>draft genome sequence of fig (Ficus carica).</title>
        <authorList>
            <person name="Takahashi T."/>
            <person name="Nishimura K."/>
        </authorList>
    </citation>
    <scope>NUCLEOTIDE SEQUENCE</scope>
</reference>